<proteinExistence type="predicted"/>
<comment type="caution">
    <text evidence="1">The sequence shown here is derived from an EMBL/GenBank/DDBJ whole genome shotgun (WGS) entry which is preliminary data.</text>
</comment>
<organism evidence="1 2">
    <name type="scientific">Cymbomonas tetramitiformis</name>
    <dbReference type="NCBI Taxonomy" id="36881"/>
    <lineage>
        <taxon>Eukaryota</taxon>
        <taxon>Viridiplantae</taxon>
        <taxon>Chlorophyta</taxon>
        <taxon>Pyramimonadophyceae</taxon>
        <taxon>Pyramimonadales</taxon>
        <taxon>Pyramimonadaceae</taxon>
        <taxon>Cymbomonas</taxon>
    </lineage>
</organism>
<gene>
    <name evidence="1" type="ORF">CYMTET_51707</name>
</gene>
<evidence type="ECO:0000313" key="2">
    <source>
        <dbReference type="Proteomes" id="UP001190700"/>
    </source>
</evidence>
<evidence type="ECO:0000313" key="1">
    <source>
        <dbReference type="EMBL" id="KAK3238270.1"/>
    </source>
</evidence>
<protein>
    <submittedName>
        <fullName evidence="1">Uncharacterized protein</fullName>
    </submittedName>
</protein>
<dbReference type="EMBL" id="LGRX02034274">
    <property type="protein sequence ID" value="KAK3238270.1"/>
    <property type="molecule type" value="Genomic_DNA"/>
</dbReference>
<keyword evidence="2" id="KW-1185">Reference proteome</keyword>
<dbReference type="Gene3D" id="1.10.238.10">
    <property type="entry name" value="EF-hand"/>
    <property type="match status" value="1"/>
</dbReference>
<name>A0AAE0ETF2_9CHLO</name>
<dbReference type="Proteomes" id="UP001190700">
    <property type="component" value="Unassembled WGS sequence"/>
</dbReference>
<reference evidence="1 2" key="1">
    <citation type="journal article" date="2015" name="Genome Biol. Evol.">
        <title>Comparative Genomics of a Bacterivorous Green Alga Reveals Evolutionary Causalities and Consequences of Phago-Mixotrophic Mode of Nutrition.</title>
        <authorList>
            <person name="Burns J.A."/>
            <person name="Paasch A."/>
            <person name="Narechania A."/>
            <person name="Kim E."/>
        </authorList>
    </citation>
    <scope>NUCLEOTIDE SEQUENCE [LARGE SCALE GENOMIC DNA]</scope>
    <source>
        <strain evidence="1 2">PLY_AMNH</strain>
    </source>
</reference>
<accession>A0AAE0ETF2</accession>
<dbReference type="AlphaFoldDB" id="A0AAE0ETF2"/>
<sequence length="102" mass="11523">MSMGEFRSFINDCKLLDGAFTDVGINTIFANVQDTRDGTEDEEPELNFGEFQEAVAAITQYKVPNPYQSFAKRLDTFLTRQVFTMAKMTRAAPKKTKRKGSV</sequence>